<evidence type="ECO:0000256" key="1">
    <source>
        <dbReference type="ARBA" id="ARBA00005417"/>
    </source>
</evidence>
<gene>
    <name evidence="6" type="ORF">XD94_0435</name>
</gene>
<dbReference type="InterPro" id="IPR027417">
    <property type="entry name" value="P-loop_NTPase"/>
</dbReference>
<protein>
    <submittedName>
        <fullName evidence="6">ATPase component of Mn/Zn ABC-type transporter</fullName>
    </submittedName>
</protein>
<dbReference type="InterPro" id="IPR003439">
    <property type="entry name" value="ABC_transporter-like_ATP-bd"/>
</dbReference>
<keyword evidence="3" id="KW-0547">Nucleotide-binding</keyword>
<evidence type="ECO:0000256" key="4">
    <source>
        <dbReference type="ARBA" id="ARBA00022840"/>
    </source>
</evidence>
<dbReference type="EMBL" id="LGGP01000051">
    <property type="protein sequence ID" value="KUK81523.1"/>
    <property type="molecule type" value="Genomic_DNA"/>
</dbReference>
<sequence>MESRILRVESLSYKIGSHWILRDVSFEVSRREFVGIIGPNGAGKTTLIKAIVGDLSDYSGKVSVSAKIGYLSQNPERKRDFPIRVKEVAAMGLYGERGILKPLRKCDWKKVEDLLERVGIYDLKERRAGALSGGEYQRLMLARALASEPELLILDEPEAGVDEMGKASFYRLLESLKNDKNMGILMVSHDIGMVFEACDTVMCINKTLHCHKSADKIRPEELQSAFSGDLDLFIRSRDHFEREHHL</sequence>
<dbReference type="GO" id="GO:0005524">
    <property type="term" value="F:ATP binding"/>
    <property type="evidence" value="ECO:0007669"/>
    <property type="project" value="UniProtKB-KW"/>
</dbReference>
<dbReference type="GO" id="GO:0016887">
    <property type="term" value="F:ATP hydrolysis activity"/>
    <property type="evidence" value="ECO:0007669"/>
    <property type="project" value="InterPro"/>
</dbReference>
<reference evidence="7" key="1">
    <citation type="journal article" date="2015" name="MBio">
        <title>Genome-Resolved Metagenomic Analysis Reveals Roles for Candidate Phyla and Other Microbial Community Members in Biogeochemical Transformations in Oil Reservoirs.</title>
        <authorList>
            <person name="Hu P."/>
            <person name="Tom L."/>
            <person name="Singh A."/>
            <person name="Thomas B.C."/>
            <person name="Baker B.J."/>
            <person name="Piceno Y.M."/>
            <person name="Andersen G.L."/>
            <person name="Banfield J.F."/>
        </authorList>
    </citation>
    <scope>NUCLEOTIDE SEQUENCE [LARGE SCALE GENOMIC DNA]</scope>
</reference>
<dbReference type="Proteomes" id="UP000054092">
    <property type="component" value="Unassembled WGS sequence"/>
</dbReference>
<name>A0A101HRT6_9BACT</name>
<evidence type="ECO:0000256" key="3">
    <source>
        <dbReference type="ARBA" id="ARBA00022741"/>
    </source>
</evidence>
<dbReference type="SMART" id="SM00382">
    <property type="entry name" value="AAA"/>
    <property type="match status" value="1"/>
</dbReference>
<dbReference type="PATRIC" id="fig|1184387.3.peg.764"/>
<dbReference type="InterPro" id="IPR003593">
    <property type="entry name" value="AAA+_ATPase"/>
</dbReference>
<dbReference type="Pfam" id="PF00005">
    <property type="entry name" value="ABC_tran"/>
    <property type="match status" value="1"/>
</dbReference>
<dbReference type="CDD" id="cd03235">
    <property type="entry name" value="ABC_Metallic_Cations"/>
    <property type="match status" value="1"/>
</dbReference>
<organism evidence="6 7">
    <name type="scientific">Mesotoga prima</name>
    <dbReference type="NCBI Taxonomy" id="1184387"/>
    <lineage>
        <taxon>Bacteria</taxon>
        <taxon>Thermotogati</taxon>
        <taxon>Thermotogota</taxon>
        <taxon>Thermotogae</taxon>
        <taxon>Kosmotogales</taxon>
        <taxon>Kosmotogaceae</taxon>
        <taxon>Mesotoga</taxon>
    </lineage>
</organism>
<dbReference type="InterPro" id="IPR050153">
    <property type="entry name" value="Metal_Ion_Import_ABC"/>
</dbReference>
<evidence type="ECO:0000259" key="5">
    <source>
        <dbReference type="PROSITE" id="PS50893"/>
    </source>
</evidence>
<evidence type="ECO:0000256" key="2">
    <source>
        <dbReference type="ARBA" id="ARBA00022448"/>
    </source>
</evidence>
<dbReference type="PANTHER" id="PTHR42734:SF17">
    <property type="entry name" value="METAL TRANSPORT SYSTEM ATP-BINDING PROTEIN TM_0124-RELATED"/>
    <property type="match status" value="1"/>
</dbReference>
<keyword evidence="2" id="KW-0813">Transport</keyword>
<comment type="similarity">
    <text evidence="1">Belongs to the ABC transporter superfamily.</text>
</comment>
<keyword evidence="4" id="KW-0067">ATP-binding</keyword>
<dbReference type="PROSITE" id="PS50893">
    <property type="entry name" value="ABC_TRANSPORTER_2"/>
    <property type="match status" value="1"/>
</dbReference>
<dbReference type="SUPFAM" id="SSF52540">
    <property type="entry name" value="P-loop containing nucleoside triphosphate hydrolases"/>
    <property type="match status" value="1"/>
</dbReference>
<dbReference type="PANTHER" id="PTHR42734">
    <property type="entry name" value="METAL TRANSPORT SYSTEM ATP-BINDING PROTEIN TM_0124-RELATED"/>
    <property type="match status" value="1"/>
</dbReference>
<accession>A0A101HRT6</accession>
<evidence type="ECO:0000313" key="7">
    <source>
        <dbReference type="Proteomes" id="UP000054092"/>
    </source>
</evidence>
<evidence type="ECO:0000313" key="6">
    <source>
        <dbReference type="EMBL" id="KUK81523.1"/>
    </source>
</evidence>
<proteinExistence type="inferred from homology"/>
<comment type="caution">
    <text evidence="6">The sequence shown here is derived from an EMBL/GenBank/DDBJ whole genome shotgun (WGS) entry which is preliminary data.</text>
</comment>
<dbReference type="Gene3D" id="3.40.50.300">
    <property type="entry name" value="P-loop containing nucleotide triphosphate hydrolases"/>
    <property type="match status" value="1"/>
</dbReference>
<dbReference type="AlphaFoldDB" id="A0A101HRT6"/>
<feature type="domain" description="ABC transporter" evidence="5">
    <location>
        <begin position="6"/>
        <end position="231"/>
    </location>
</feature>